<dbReference type="RefSeq" id="WP_160298412.1">
    <property type="nucleotide sequence ID" value="NZ_CP059735.1"/>
</dbReference>
<name>A0AAF0C4X6_9GAMM</name>
<reference evidence="1 2" key="1">
    <citation type="journal article" date="2015" name="Genome Announc.">
        <title>Draft Genome Sequences of Marine Isolates of Thalassomonas viridans and Thalassomonas actiniarum.</title>
        <authorList>
            <person name="Olonade I."/>
            <person name="van Zyl L.J."/>
            <person name="Trindade M."/>
        </authorList>
    </citation>
    <scope>NUCLEOTIDE SEQUENCE [LARGE SCALE GENOMIC DNA]</scope>
    <source>
        <strain evidence="1 2">A5K-106</strain>
    </source>
</reference>
<keyword evidence="2" id="KW-1185">Reference proteome</keyword>
<evidence type="ECO:0000313" key="2">
    <source>
        <dbReference type="Proteomes" id="UP000032568"/>
    </source>
</evidence>
<gene>
    <name evidence="1" type="ORF">SG35_010105</name>
</gene>
<dbReference type="Proteomes" id="UP000032568">
    <property type="component" value="Chromosome"/>
</dbReference>
<proteinExistence type="predicted"/>
<reference evidence="1 2" key="2">
    <citation type="journal article" date="2022" name="Mar. Drugs">
        <title>Bioassay-Guided Fractionation Leads to the Detection of Cholic Acid Generated by the Rare Thalassomonas sp.</title>
        <authorList>
            <person name="Pheiffer F."/>
            <person name="Schneider Y.K."/>
            <person name="Hansen E.H."/>
            <person name="Andersen J.H."/>
            <person name="Isaksson J."/>
            <person name="Busche T."/>
            <person name="R C."/>
            <person name="Kalinowski J."/>
            <person name="Zyl L.V."/>
            <person name="Trindade M."/>
        </authorList>
    </citation>
    <scope>NUCLEOTIDE SEQUENCE [LARGE SCALE GENOMIC DNA]</scope>
    <source>
        <strain evidence="1 2">A5K-106</strain>
    </source>
</reference>
<dbReference type="EMBL" id="CP059735">
    <property type="protein sequence ID" value="WDE00943.1"/>
    <property type="molecule type" value="Genomic_DNA"/>
</dbReference>
<accession>A0AAF0C4X6</accession>
<dbReference type="KEGG" id="tact:SG35_010105"/>
<sequence length="56" mass="6069">MKLKLNKKKLINLSEKAVQLDNKATNKVGGGAFTEKESCRMCPTGGDINCPTVQCN</sequence>
<protein>
    <submittedName>
        <fullName evidence="1">Uncharacterized protein</fullName>
    </submittedName>
</protein>
<evidence type="ECO:0000313" key="1">
    <source>
        <dbReference type="EMBL" id="WDE00943.1"/>
    </source>
</evidence>
<dbReference type="AlphaFoldDB" id="A0AAF0C4X6"/>
<organism evidence="1 2">
    <name type="scientific">Thalassomonas actiniarum</name>
    <dbReference type="NCBI Taxonomy" id="485447"/>
    <lineage>
        <taxon>Bacteria</taxon>
        <taxon>Pseudomonadati</taxon>
        <taxon>Pseudomonadota</taxon>
        <taxon>Gammaproteobacteria</taxon>
        <taxon>Alteromonadales</taxon>
        <taxon>Colwelliaceae</taxon>
        <taxon>Thalassomonas</taxon>
    </lineage>
</organism>